<dbReference type="PROSITE" id="PS50109">
    <property type="entry name" value="HIS_KIN"/>
    <property type="match status" value="1"/>
</dbReference>
<feature type="transmembrane region" description="Helical" evidence="6">
    <location>
        <begin position="356"/>
        <end position="378"/>
    </location>
</feature>
<dbReference type="PROSITE" id="PS51257">
    <property type="entry name" value="PROKAR_LIPOPROTEIN"/>
    <property type="match status" value="1"/>
</dbReference>
<dbReference type="Pfam" id="PF02518">
    <property type="entry name" value="HATPase_c"/>
    <property type="match status" value="1"/>
</dbReference>
<name>A0ABX0IXB6_9FLAO</name>
<dbReference type="InterPro" id="IPR052162">
    <property type="entry name" value="Sensor_kinase/Photoreceptor"/>
</dbReference>
<evidence type="ECO:0000259" key="7">
    <source>
        <dbReference type="PROSITE" id="PS50109"/>
    </source>
</evidence>
<feature type="domain" description="Histidine kinase" evidence="7">
    <location>
        <begin position="408"/>
        <end position="623"/>
    </location>
</feature>
<evidence type="ECO:0000256" key="1">
    <source>
        <dbReference type="ARBA" id="ARBA00000085"/>
    </source>
</evidence>
<dbReference type="InterPro" id="IPR005467">
    <property type="entry name" value="His_kinase_dom"/>
</dbReference>
<organism evidence="8 9">
    <name type="scientific">Flavobacterium jejuense</name>
    <dbReference type="NCBI Taxonomy" id="1544455"/>
    <lineage>
        <taxon>Bacteria</taxon>
        <taxon>Pseudomonadati</taxon>
        <taxon>Bacteroidota</taxon>
        <taxon>Flavobacteriia</taxon>
        <taxon>Flavobacteriales</taxon>
        <taxon>Flavobacteriaceae</taxon>
        <taxon>Flavobacterium</taxon>
    </lineage>
</organism>
<dbReference type="GO" id="GO:0016301">
    <property type="term" value="F:kinase activity"/>
    <property type="evidence" value="ECO:0007669"/>
    <property type="project" value="UniProtKB-KW"/>
</dbReference>
<evidence type="ECO:0000256" key="6">
    <source>
        <dbReference type="SAM" id="Phobius"/>
    </source>
</evidence>
<keyword evidence="6" id="KW-1133">Transmembrane helix</keyword>
<reference evidence="8" key="1">
    <citation type="submission" date="2019-05" db="EMBL/GenBank/DDBJ databases">
        <authorList>
            <person name="Lianzixin W."/>
        </authorList>
    </citation>
    <scope>NUCLEOTIDE SEQUENCE</scope>
    <source>
        <strain evidence="8">EC11</strain>
    </source>
</reference>
<dbReference type="InterPro" id="IPR003594">
    <property type="entry name" value="HATPase_dom"/>
</dbReference>
<sequence length="633" mass="74346">MNRKLQIAIKKKTKNLHLVLWFAFLFSCFSINAQIFKDKKVLLLNSYHPQYAWTDNFTNAVSDELNKFLEEEGLYIEYLDGRHMIDNQLYFESLVTFYKQKYANIKFDLIISSDDYALEFLMSQKNVIFQNSPVVFGGINDLAKLDQLDNEQFTGIFEGLPVLENLDLIAQTYPKATTIYILSDQTTQGKEMSLQAKKQIKEWSNKEIKISIKDNFSYDELLDESESIEPNSAYFLLAIHQDKNGKYFSYHKDLPNWSKKSKIPIYGMWGTLLIGYGATGGYINDPYTHGIEVSKIALEVLRGKRINTITPKLQTEYLPRFDFNQLEKYNINKKDLPKESILYFKPKSFYSKHKEVINTALFLITSLILLIIFLIFIIRKQKKYNLLLNSLSKELQRINEHMSNFSYMTSHQLRASSINMSMLLDYYQDNSLDESQKKWTFEKLKSTSYKIENTVNDITKILNHQEIKYISEYEKIELTSFFESVLLQFKTILEKNDITVNLNFKSKEEIFSHRSVLKEIISILIENSIKYRPQERLLIIDIDLDIRNHETLIIIKDNGDGLPEHYEKRIFKLYQRGHKNIDGNGVGLYMAKLLAHSIHANIEHVKKQNENGTTFYIILTKRFLYDQKNTINR</sequence>
<dbReference type="RefSeq" id="WP_140964320.1">
    <property type="nucleotide sequence ID" value="NZ_VEVQ02000018.1"/>
</dbReference>
<protein>
    <recommendedName>
        <fullName evidence="2">histidine kinase</fullName>
        <ecNumber evidence="2">2.7.13.3</ecNumber>
    </recommendedName>
</protein>
<dbReference type="EC" id="2.7.13.3" evidence="2"/>
<keyword evidence="9" id="KW-1185">Reference proteome</keyword>
<evidence type="ECO:0000256" key="2">
    <source>
        <dbReference type="ARBA" id="ARBA00012438"/>
    </source>
</evidence>
<reference evidence="8" key="2">
    <citation type="submission" date="2020-02" db="EMBL/GenBank/DDBJ databases">
        <title>Flavobacterium profundi sp. nov., isolated from a deep-sea seamount.</title>
        <authorList>
            <person name="Zhang D.-C."/>
        </authorList>
    </citation>
    <scope>NUCLEOTIDE SEQUENCE</scope>
    <source>
        <strain evidence="8">EC11</strain>
    </source>
</reference>
<comment type="catalytic activity">
    <reaction evidence="1">
        <text>ATP + protein L-histidine = ADP + protein N-phospho-L-histidine.</text>
        <dbReference type="EC" id="2.7.13.3"/>
    </reaction>
</comment>
<dbReference type="Gene3D" id="3.40.50.2300">
    <property type="match status" value="2"/>
</dbReference>
<dbReference type="SUPFAM" id="SSF55874">
    <property type="entry name" value="ATPase domain of HSP90 chaperone/DNA topoisomerase II/histidine kinase"/>
    <property type="match status" value="1"/>
</dbReference>
<gene>
    <name evidence="8" type="ORF">FIA58_019205</name>
</gene>
<accession>A0ABX0IXB6</accession>
<proteinExistence type="predicted"/>
<dbReference type="PANTHER" id="PTHR43304">
    <property type="entry name" value="PHYTOCHROME-LIKE PROTEIN CPH1"/>
    <property type="match status" value="1"/>
</dbReference>
<keyword evidence="4" id="KW-0808">Transferase</keyword>
<keyword evidence="6" id="KW-0472">Membrane</keyword>
<keyword evidence="5 8" id="KW-0418">Kinase</keyword>
<evidence type="ECO:0000313" key="8">
    <source>
        <dbReference type="EMBL" id="NHN27811.1"/>
    </source>
</evidence>
<keyword evidence="6" id="KW-0812">Transmembrane</keyword>
<dbReference type="Proteomes" id="UP000817854">
    <property type="component" value="Unassembled WGS sequence"/>
</dbReference>
<dbReference type="PANTHER" id="PTHR43304:SF1">
    <property type="entry name" value="PAC DOMAIN-CONTAINING PROTEIN"/>
    <property type="match status" value="1"/>
</dbReference>
<evidence type="ECO:0000313" key="9">
    <source>
        <dbReference type="Proteomes" id="UP000817854"/>
    </source>
</evidence>
<evidence type="ECO:0000256" key="5">
    <source>
        <dbReference type="ARBA" id="ARBA00022777"/>
    </source>
</evidence>
<evidence type="ECO:0000256" key="3">
    <source>
        <dbReference type="ARBA" id="ARBA00022553"/>
    </source>
</evidence>
<dbReference type="EMBL" id="VEVQ02000018">
    <property type="protein sequence ID" value="NHN27811.1"/>
    <property type="molecule type" value="Genomic_DNA"/>
</dbReference>
<dbReference type="InterPro" id="IPR036890">
    <property type="entry name" value="HATPase_C_sf"/>
</dbReference>
<evidence type="ECO:0000256" key="4">
    <source>
        <dbReference type="ARBA" id="ARBA00022679"/>
    </source>
</evidence>
<dbReference type="Gene3D" id="3.30.565.10">
    <property type="entry name" value="Histidine kinase-like ATPase, C-terminal domain"/>
    <property type="match status" value="1"/>
</dbReference>
<dbReference type="SMART" id="SM00387">
    <property type="entry name" value="HATPase_c"/>
    <property type="match status" value="1"/>
</dbReference>
<comment type="caution">
    <text evidence="8">The sequence shown here is derived from an EMBL/GenBank/DDBJ whole genome shotgun (WGS) entry which is preliminary data.</text>
</comment>
<keyword evidence="3" id="KW-0597">Phosphoprotein</keyword>